<reference evidence="14" key="1">
    <citation type="submission" date="2020-10" db="EMBL/GenBank/DDBJ databases">
        <authorList>
            <person name="Gilroy R."/>
        </authorList>
    </citation>
    <scope>NUCLEOTIDE SEQUENCE</scope>
    <source>
        <strain evidence="14">CHK157-1446</strain>
    </source>
</reference>
<evidence type="ECO:0000256" key="9">
    <source>
        <dbReference type="ARBA" id="ARBA00023125"/>
    </source>
</evidence>
<keyword evidence="9" id="KW-0238">DNA-binding</keyword>
<dbReference type="Pfam" id="PF00712">
    <property type="entry name" value="DNA_pol3_beta"/>
    <property type="match status" value="1"/>
</dbReference>
<evidence type="ECO:0000256" key="4">
    <source>
        <dbReference type="ARBA" id="ARBA00022490"/>
    </source>
</evidence>
<dbReference type="GO" id="GO:0006271">
    <property type="term" value="P:DNA strand elongation involved in DNA replication"/>
    <property type="evidence" value="ECO:0007669"/>
    <property type="project" value="TreeGrafter"/>
</dbReference>
<dbReference type="GO" id="GO:0003887">
    <property type="term" value="F:DNA-directed DNA polymerase activity"/>
    <property type="evidence" value="ECO:0007669"/>
    <property type="project" value="UniProtKB-UniRule"/>
</dbReference>
<dbReference type="GO" id="GO:0005737">
    <property type="term" value="C:cytoplasm"/>
    <property type="evidence" value="ECO:0007669"/>
    <property type="project" value="UniProtKB-SubCell"/>
</dbReference>
<evidence type="ECO:0000256" key="5">
    <source>
        <dbReference type="ARBA" id="ARBA00022679"/>
    </source>
</evidence>
<evidence type="ECO:0000259" key="11">
    <source>
        <dbReference type="Pfam" id="PF00712"/>
    </source>
</evidence>
<dbReference type="Pfam" id="PF02767">
    <property type="entry name" value="DNA_pol3_beta_2"/>
    <property type="match status" value="1"/>
</dbReference>
<comment type="subcellular location">
    <subcellularLocation>
        <location evidence="1 10">Cytoplasm</location>
    </subcellularLocation>
</comment>
<comment type="subunit">
    <text evidence="10">Forms a ring-shaped head-to-tail homodimer around DNA.</text>
</comment>
<dbReference type="InterPro" id="IPR022637">
    <property type="entry name" value="DNA_polIII_beta_cen"/>
</dbReference>
<dbReference type="SMART" id="SM00480">
    <property type="entry name" value="POL3Bc"/>
    <property type="match status" value="1"/>
</dbReference>
<dbReference type="SUPFAM" id="SSF55979">
    <property type="entry name" value="DNA clamp"/>
    <property type="match status" value="3"/>
</dbReference>
<dbReference type="GO" id="GO:0003677">
    <property type="term" value="F:DNA binding"/>
    <property type="evidence" value="ECO:0007669"/>
    <property type="project" value="UniProtKB-UniRule"/>
</dbReference>
<evidence type="ECO:0000256" key="8">
    <source>
        <dbReference type="ARBA" id="ARBA00022932"/>
    </source>
</evidence>
<dbReference type="Pfam" id="PF02768">
    <property type="entry name" value="DNA_pol3_beta_3"/>
    <property type="match status" value="1"/>
</dbReference>
<reference evidence="14" key="2">
    <citation type="journal article" date="2021" name="PeerJ">
        <title>Extensive microbial diversity within the chicken gut microbiome revealed by metagenomics and culture.</title>
        <authorList>
            <person name="Gilroy R."/>
            <person name="Ravi A."/>
            <person name="Getino M."/>
            <person name="Pursley I."/>
            <person name="Horton D.L."/>
            <person name="Alikhan N.F."/>
            <person name="Baker D."/>
            <person name="Gharbi K."/>
            <person name="Hall N."/>
            <person name="Watson M."/>
            <person name="Adriaenssens E.M."/>
            <person name="Foster-Nyarko E."/>
            <person name="Jarju S."/>
            <person name="Secka A."/>
            <person name="Antonio M."/>
            <person name="Oren A."/>
            <person name="Chaudhuri R.R."/>
            <person name="La Ragione R."/>
            <person name="Hildebrand F."/>
            <person name="Pallen M.J."/>
        </authorList>
    </citation>
    <scope>NUCLEOTIDE SEQUENCE</scope>
    <source>
        <strain evidence="14">CHK157-1446</strain>
    </source>
</reference>
<comment type="caution">
    <text evidence="14">The sequence shown here is derived from an EMBL/GenBank/DDBJ whole genome shotgun (WGS) entry which is preliminary data.</text>
</comment>
<dbReference type="PIRSF" id="PIRSF000804">
    <property type="entry name" value="DNA_pol_III_b"/>
    <property type="match status" value="1"/>
</dbReference>
<dbReference type="InterPro" id="IPR046938">
    <property type="entry name" value="DNA_clamp_sf"/>
</dbReference>
<keyword evidence="4 10" id="KW-0963">Cytoplasm</keyword>
<dbReference type="NCBIfam" id="TIGR00663">
    <property type="entry name" value="dnan"/>
    <property type="match status" value="1"/>
</dbReference>
<dbReference type="PANTHER" id="PTHR30478:SF0">
    <property type="entry name" value="BETA SLIDING CLAMP"/>
    <property type="match status" value="1"/>
</dbReference>
<dbReference type="Proteomes" id="UP000823982">
    <property type="component" value="Unassembled WGS sequence"/>
</dbReference>
<feature type="domain" description="DNA polymerase III beta sliding clamp N-terminal" evidence="11">
    <location>
        <begin position="1"/>
        <end position="119"/>
    </location>
</feature>
<keyword evidence="8 10" id="KW-0239">DNA-directed DNA polymerase</keyword>
<dbReference type="InterPro" id="IPR022635">
    <property type="entry name" value="DNA_polIII_beta_C"/>
</dbReference>
<dbReference type="CDD" id="cd00140">
    <property type="entry name" value="beta_clamp"/>
    <property type="match status" value="1"/>
</dbReference>
<evidence type="ECO:0000259" key="12">
    <source>
        <dbReference type="Pfam" id="PF02767"/>
    </source>
</evidence>
<sequence length="368" mass="40265">MQLSCNRAGLYEALINVSKAAADKSSIPALEGIKFSVSPGSLCLTGYDLEIGIKTTLDVTSTGSADLIVNSRLFSEIIRKMPTDEINVSVDENMVMTISGGNTEYSIPAISAEEYPSIPDFDGDRSFVISQPVLRDMINQTIFAVSQNDTKPILKGELFEVVSGNLTVVAIDGFRLAVREEPVKSDVDLKFVVPAKTLSEVSKLLGAEDDKTCVVTVSKKQVVFDFSGYTVFSRLLEGEFHNYRGSIPQSSAIDVVIDKRELINCLERASLLISEKVKSPVRCTFDSGCLKISCRTQIGKISDEIKADVTGPMIEIGFNCKFLLDPLKVIPDESVRLLMNGSNLPMKIVPLKGSEYTFLVLPVRLKKD</sequence>
<dbReference type="InterPro" id="IPR001001">
    <property type="entry name" value="DNA_polIII_beta"/>
</dbReference>
<name>A0A9D1JHL1_9FIRM</name>
<feature type="domain" description="DNA polymerase III beta sliding clamp C-terminal" evidence="13">
    <location>
        <begin position="247"/>
        <end position="364"/>
    </location>
</feature>
<dbReference type="GO" id="GO:0008408">
    <property type="term" value="F:3'-5' exonuclease activity"/>
    <property type="evidence" value="ECO:0007669"/>
    <property type="project" value="InterPro"/>
</dbReference>
<dbReference type="InterPro" id="IPR022634">
    <property type="entry name" value="DNA_polIII_beta_N"/>
</dbReference>
<evidence type="ECO:0000256" key="7">
    <source>
        <dbReference type="ARBA" id="ARBA00022705"/>
    </source>
</evidence>
<evidence type="ECO:0000256" key="3">
    <source>
        <dbReference type="ARBA" id="ARBA00021035"/>
    </source>
</evidence>
<keyword evidence="6 10" id="KW-0548">Nucleotidyltransferase</keyword>
<keyword evidence="7 10" id="KW-0235">DNA replication</keyword>
<evidence type="ECO:0000259" key="13">
    <source>
        <dbReference type="Pfam" id="PF02768"/>
    </source>
</evidence>
<gene>
    <name evidence="14" type="primary">dnaN</name>
    <name evidence="14" type="ORF">IAD01_03180</name>
</gene>
<dbReference type="Gene3D" id="3.10.150.10">
    <property type="entry name" value="DNA Polymerase III, subunit A, domain 2"/>
    <property type="match status" value="1"/>
</dbReference>
<dbReference type="Gene3D" id="3.70.10.10">
    <property type="match status" value="1"/>
</dbReference>
<evidence type="ECO:0000313" key="14">
    <source>
        <dbReference type="EMBL" id="HIS24388.1"/>
    </source>
</evidence>
<accession>A0A9D1JHL1</accession>
<comment type="similarity">
    <text evidence="2 10">Belongs to the beta sliding clamp family.</text>
</comment>
<dbReference type="AlphaFoldDB" id="A0A9D1JHL1"/>
<evidence type="ECO:0000256" key="2">
    <source>
        <dbReference type="ARBA" id="ARBA00010752"/>
    </source>
</evidence>
<feature type="domain" description="DNA polymerase III beta sliding clamp central" evidence="12">
    <location>
        <begin position="129"/>
        <end position="240"/>
    </location>
</feature>
<comment type="function">
    <text evidence="10">Confers DNA tethering and processivity to DNA polymerases and other proteins. Acts as a clamp, forming a ring around DNA (a reaction catalyzed by the clamp-loading complex) which diffuses in an ATP-independent manner freely and bidirectionally along dsDNA. Initially characterized for its ability to contact the catalytic subunit of DNA polymerase III (Pol III), a complex, multichain enzyme responsible for most of the replicative synthesis in bacteria; Pol III exhibits 3'-5' exonuclease proofreading activity. The beta chain is required for initiation of replication as well as for processivity of DNA replication.</text>
</comment>
<evidence type="ECO:0000256" key="10">
    <source>
        <dbReference type="PIRNR" id="PIRNR000804"/>
    </source>
</evidence>
<evidence type="ECO:0000313" key="15">
    <source>
        <dbReference type="Proteomes" id="UP000823982"/>
    </source>
</evidence>
<dbReference type="GO" id="GO:0009360">
    <property type="term" value="C:DNA polymerase III complex"/>
    <property type="evidence" value="ECO:0007669"/>
    <property type="project" value="InterPro"/>
</dbReference>
<evidence type="ECO:0000256" key="6">
    <source>
        <dbReference type="ARBA" id="ARBA00022695"/>
    </source>
</evidence>
<keyword evidence="5 10" id="KW-0808">Transferase</keyword>
<dbReference type="EMBL" id="DVIR01000030">
    <property type="protein sequence ID" value="HIS24388.1"/>
    <property type="molecule type" value="Genomic_DNA"/>
</dbReference>
<proteinExistence type="inferred from homology"/>
<evidence type="ECO:0000256" key="1">
    <source>
        <dbReference type="ARBA" id="ARBA00004496"/>
    </source>
</evidence>
<protein>
    <recommendedName>
        <fullName evidence="3 10">Beta sliding clamp</fullName>
    </recommendedName>
</protein>
<organism evidence="14 15">
    <name type="scientific">Candidatus Faeciplasma gallinarum</name>
    <dbReference type="NCBI Taxonomy" id="2840799"/>
    <lineage>
        <taxon>Bacteria</taxon>
        <taxon>Bacillati</taxon>
        <taxon>Bacillota</taxon>
        <taxon>Clostridia</taxon>
        <taxon>Eubacteriales</taxon>
        <taxon>Oscillospiraceae</taxon>
        <taxon>Oscillospiraceae incertae sedis</taxon>
        <taxon>Candidatus Faeciplasma</taxon>
    </lineage>
</organism>
<dbReference type="PANTHER" id="PTHR30478">
    <property type="entry name" value="DNA POLYMERASE III SUBUNIT BETA"/>
    <property type="match status" value="1"/>
</dbReference>